<evidence type="ECO:0000313" key="2">
    <source>
        <dbReference type="EMBL" id="KAK4140730.1"/>
    </source>
</evidence>
<dbReference type="Pfam" id="PF08982">
    <property type="entry name" value="AtaL"/>
    <property type="match status" value="1"/>
</dbReference>
<dbReference type="EMBL" id="MU853624">
    <property type="protein sequence ID" value="KAK4140730.1"/>
    <property type="molecule type" value="Genomic_DNA"/>
</dbReference>
<evidence type="ECO:0000256" key="1">
    <source>
        <dbReference type="SAM" id="MobiDB-lite"/>
    </source>
</evidence>
<feature type="compositionally biased region" description="Low complexity" evidence="1">
    <location>
        <begin position="57"/>
        <end position="66"/>
    </location>
</feature>
<proteinExistence type="predicted"/>
<dbReference type="CDD" id="cd08863">
    <property type="entry name" value="SRPBCC_DUF1857"/>
    <property type="match status" value="1"/>
</dbReference>
<organism evidence="2 3">
    <name type="scientific">Dichotomopilus funicola</name>
    <dbReference type="NCBI Taxonomy" id="1934379"/>
    <lineage>
        <taxon>Eukaryota</taxon>
        <taxon>Fungi</taxon>
        <taxon>Dikarya</taxon>
        <taxon>Ascomycota</taxon>
        <taxon>Pezizomycotina</taxon>
        <taxon>Sordariomycetes</taxon>
        <taxon>Sordariomycetidae</taxon>
        <taxon>Sordariales</taxon>
        <taxon>Chaetomiaceae</taxon>
        <taxon>Dichotomopilus</taxon>
    </lineage>
</organism>
<dbReference type="Proteomes" id="UP001302676">
    <property type="component" value="Unassembled WGS sequence"/>
</dbReference>
<accession>A0AAN6UYB7</accession>
<dbReference type="SUPFAM" id="SSF55961">
    <property type="entry name" value="Bet v1-like"/>
    <property type="match status" value="1"/>
</dbReference>
<protein>
    <recommendedName>
        <fullName evidence="4">DUF1857-domain-containing protein</fullName>
    </recommendedName>
</protein>
<comment type="caution">
    <text evidence="2">The sequence shown here is derived from an EMBL/GenBank/DDBJ whole genome shotgun (WGS) entry which is preliminary data.</text>
</comment>
<sequence>MVNINLAYTAPINPPGASPVLTPAQVWTGLQYKVRRAEKFVPVITHCEVLSEENAPSSSSSASSGSDNTNKTHTITRLATFRAGAGPKGGGTVKEVCKLHPPCRIDFVQEDGTTIGNYVSRGPEGELMMTYVFEWRVEGVEEGGERERELEGEFAKMAKLAVEGSIETIRKIVRGEIEMD</sequence>
<evidence type="ECO:0008006" key="4">
    <source>
        <dbReference type="Google" id="ProtNLM"/>
    </source>
</evidence>
<reference evidence="2" key="1">
    <citation type="journal article" date="2023" name="Mol. Phylogenet. Evol.">
        <title>Genome-scale phylogeny and comparative genomics of the fungal order Sordariales.</title>
        <authorList>
            <person name="Hensen N."/>
            <person name="Bonometti L."/>
            <person name="Westerberg I."/>
            <person name="Brannstrom I.O."/>
            <person name="Guillou S."/>
            <person name="Cros-Aarteil S."/>
            <person name="Calhoun S."/>
            <person name="Haridas S."/>
            <person name="Kuo A."/>
            <person name="Mondo S."/>
            <person name="Pangilinan J."/>
            <person name="Riley R."/>
            <person name="LaButti K."/>
            <person name="Andreopoulos B."/>
            <person name="Lipzen A."/>
            <person name="Chen C."/>
            <person name="Yan M."/>
            <person name="Daum C."/>
            <person name="Ng V."/>
            <person name="Clum A."/>
            <person name="Steindorff A."/>
            <person name="Ohm R.A."/>
            <person name="Martin F."/>
            <person name="Silar P."/>
            <person name="Natvig D.O."/>
            <person name="Lalanne C."/>
            <person name="Gautier V."/>
            <person name="Ament-Velasquez S.L."/>
            <person name="Kruys A."/>
            <person name="Hutchinson M.I."/>
            <person name="Powell A.J."/>
            <person name="Barry K."/>
            <person name="Miller A.N."/>
            <person name="Grigoriev I.V."/>
            <person name="Debuchy R."/>
            <person name="Gladieux P."/>
            <person name="Hiltunen Thoren M."/>
            <person name="Johannesson H."/>
        </authorList>
    </citation>
    <scope>NUCLEOTIDE SEQUENCE</scope>
    <source>
        <strain evidence="2">CBS 141.50</strain>
    </source>
</reference>
<evidence type="ECO:0000313" key="3">
    <source>
        <dbReference type="Proteomes" id="UP001302676"/>
    </source>
</evidence>
<reference evidence="2" key="2">
    <citation type="submission" date="2023-05" db="EMBL/GenBank/DDBJ databases">
        <authorList>
            <consortium name="Lawrence Berkeley National Laboratory"/>
            <person name="Steindorff A."/>
            <person name="Hensen N."/>
            <person name="Bonometti L."/>
            <person name="Westerberg I."/>
            <person name="Brannstrom I.O."/>
            <person name="Guillou S."/>
            <person name="Cros-Aarteil S."/>
            <person name="Calhoun S."/>
            <person name="Haridas S."/>
            <person name="Kuo A."/>
            <person name="Mondo S."/>
            <person name="Pangilinan J."/>
            <person name="Riley R."/>
            <person name="Labutti K."/>
            <person name="Andreopoulos B."/>
            <person name="Lipzen A."/>
            <person name="Chen C."/>
            <person name="Yanf M."/>
            <person name="Daum C."/>
            <person name="Ng V."/>
            <person name="Clum A."/>
            <person name="Ohm R."/>
            <person name="Martin F."/>
            <person name="Silar P."/>
            <person name="Natvig D."/>
            <person name="Lalanne C."/>
            <person name="Gautier V."/>
            <person name="Ament-Velasquez S.L."/>
            <person name="Kruys A."/>
            <person name="Hutchinson M.I."/>
            <person name="Powell A.J."/>
            <person name="Barry K."/>
            <person name="Miller A.N."/>
            <person name="Grigoriev I.V."/>
            <person name="Debuchy R."/>
            <person name="Gladieux P."/>
            <person name="Thoren M.H."/>
            <person name="Johannesson H."/>
        </authorList>
    </citation>
    <scope>NUCLEOTIDE SEQUENCE</scope>
    <source>
        <strain evidence="2">CBS 141.50</strain>
    </source>
</reference>
<name>A0AAN6UYB7_9PEZI</name>
<dbReference type="InterPro" id="IPR015075">
    <property type="entry name" value="AtaL"/>
</dbReference>
<feature type="region of interest" description="Disordered" evidence="1">
    <location>
        <begin position="52"/>
        <end position="71"/>
    </location>
</feature>
<dbReference type="Gene3D" id="3.30.530.20">
    <property type="match status" value="1"/>
</dbReference>
<dbReference type="RefSeq" id="XP_062634101.1">
    <property type="nucleotide sequence ID" value="XM_062784666.1"/>
</dbReference>
<dbReference type="AlphaFoldDB" id="A0AAN6UYB7"/>
<dbReference type="GeneID" id="87821279"/>
<gene>
    <name evidence="2" type="ORF">C8A04DRAFT_39649</name>
</gene>
<keyword evidence="3" id="KW-1185">Reference proteome</keyword>
<dbReference type="InterPro" id="IPR023393">
    <property type="entry name" value="START-like_dom_sf"/>
</dbReference>